<keyword evidence="1" id="KW-1133">Transmembrane helix</keyword>
<feature type="transmembrane region" description="Helical" evidence="1">
    <location>
        <begin position="20"/>
        <end position="40"/>
    </location>
</feature>
<accession>A0AA92C038</accession>
<organism evidence="2 3">
    <name type="scientific">Rhizobium rhizogenes</name>
    <name type="common">Agrobacterium rhizogenes</name>
    <dbReference type="NCBI Taxonomy" id="359"/>
    <lineage>
        <taxon>Bacteria</taxon>
        <taxon>Pseudomonadati</taxon>
        <taxon>Pseudomonadota</taxon>
        <taxon>Alphaproteobacteria</taxon>
        <taxon>Hyphomicrobiales</taxon>
        <taxon>Rhizobiaceae</taxon>
        <taxon>Rhizobium/Agrobacterium group</taxon>
        <taxon>Rhizobium</taxon>
    </lineage>
</organism>
<dbReference type="AlphaFoldDB" id="A0AA92C038"/>
<evidence type="ECO:0000256" key="1">
    <source>
        <dbReference type="SAM" id="Phobius"/>
    </source>
</evidence>
<dbReference type="Proteomes" id="UP000244335">
    <property type="component" value="Unassembled WGS sequence"/>
</dbReference>
<comment type="caution">
    <text evidence="2">The sequence shown here is derived from an EMBL/GenBank/DDBJ whole genome shotgun (WGS) entry which is preliminary data.</text>
</comment>
<evidence type="ECO:0000313" key="2">
    <source>
        <dbReference type="EMBL" id="PVE50843.1"/>
    </source>
</evidence>
<sequence>MEFVLGIALGLSAAATRSTFAVATVGILVVAVFAAAALMAASGVSILTLLATLVGLNIGVAMAFVGAFALR</sequence>
<keyword evidence="1" id="KW-0472">Membrane</keyword>
<dbReference type="EMBL" id="QDFR01000009">
    <property type="protein sequence ID" value="PVE50843.1"/>
    <property type="molecule type" value="Genomic_DNA"/>
</dbReference>
<feature type="transmembrane region" description="Helical" evidence="1">
    <location>
        <begin position="46"/>
        <end position="70"/>
    </location>
</feature>
<dbReference type="RefSeq" id="WP_112956966.1">
    <property type="nucleotide sequence ID" value="NZ_QDFR01000009.1"/>
</dbReference>
<keyword evidence="1" id="KW-0812">Transmembrane</keyword>
<protein>
    <submittedName>
        <fullName evidence="2">Uncharacterized protein</fullName>
    </submittedName>
</protein>
<name>A0AA92C038_RHIRH</name>
<gene>
    <name evidence="2" type="ORF">DC430_19985</name>
</gene>
<reference evidence="2 3" key="1">
    <citation type="submission" date="2018-04" db="EMBL/GenBank/DDBJ databases">
        <authorList>
            <person name="Hagen T."/>
        </authorList>
    </citation>
    <scope>NUCLEOTIDE SEQUENCE [LARGE SCALE GENOMIC DNA]</scope>
    <source>
        <strain evidence="2 3">TPD7009</strain>
    </source>
</reference>
<proteinExistence type="predicted"/>
<evidence type="ECO:0000313" key="3">
    <source>
        <dbReference type="Proteomes" id="UP000244335"/>
    </source>
</evidence>